<feature type="region of interest" description="Disordered" evidence="1">
    <location>
        <begin position="95"/>
        <end position="124"/>
    </location>
</feature>
<feature type="region of interest" description="Disordered" evidence="1">
    <location>
        <begin position="875"/>
        <end position="946"/>
    </location>
</feature>
<feature type="compositionally biased region" description="Low complexity" evidence="1">
    <location>
        <begin position="684"/>
        <end position="722"/>
    </location>
</feature>
<feature type="compositionally biased region" description="Low complexity" evidence="1">
    <location>
        <begin position="1246"/>
        <end position="1255"/>
    </location>
</feature>
<organism evidence="2 3">
    <name type="scientific">Boletus reticuloceps</name>
    <dbReference type="NCBI Taxonomy" id="495285"/>
    <lineage>
        <taxon>Eukaryota</taxon>
        <taxon>Fungi</taxon>
        <taxon>Dikarya</taxon>
        <taxon>Basidiomycota</taxon>
        <taxon>Agaricomycotina</taxon>
        <taxon>Agaricomycetes</taxon>
        <taxon>Agaricomycetidae</taxon>
        <taxon>Boletales</taxon>
        <taxon>Boletineae</taxon>
        <taxon>Boletaceae</taxon>
        <taxon>Boletoideae</taxon>
        <taxon>Boletus</taxon>
    </lineage>
</organism>
<evidence type="ECO:0000313" key="2">
    <source>
        <dbReference type="EMBL" id="KAG6378582.1"/>
    </source>
</evidence>
<dbReference type="AlphaFoldDB" id="A0A8I2YVT5"/>
<feature type="compositionally biased region" description="Polar residues" evidence="1">
    <location>
        <begin position="775"/>
        <end position="791"/>
    </location>
</feature>
<dbReference type="Proteomes" id="UP000683000">
    <property type="component" value="Unassembled WGS sequence"/>
</dbReference>
<evidence type="ECO:0008006" key="4">
    <source>
        <dbReference type="Google" id="ProtNLM"/>
    </source>
</evidence>
<feature type="region of interest" description="Disordered" evidence="1">
    <location>
        <begin position="1135"/>
        <end position="1206"/>
    </location>
</feature>
<reference evidence="2" key="1">
    <citation type="submission" date="2021-03" db="EMBL/GenBank/DDBJ databases">
        <title>Evolutionary innovations through gain and loss of genes in the ectomycorrhizal Boletales.</title>
        <authorList>
            <person name="Wu G."/>
            <person name="Miyauchi S."/>
            <person name="Morin E."/>
            <person name="Yang Z.-L."/>
            <person name="Xu J."/>
            <person name="Martin F.M."/>
        </authorList>
    </citation>
    <scope>NUCLEOTIDE SEQUENCE</scope>
    <source>
        <strain evidence="2">BR01</strain>
    </source>
</reference>
<feature type="compositionally biased region" description="Basic residues" evidence="1">
    <location>
        <begin position="330"/>
        <end position="341"/>
    </location>
</feature>
<feature type="region of interest" description="Disordered" evidence="1">
    <location>
        <begin position="829"/>
        <end position="863"/>
    </location>
</feature>
<dbReference type="EMBL" id="JAGFBS010000006">
    <property type="protein sequence ID" value="KAG6378582.1"/>
    <property type="molecule type" value="Genomic_DNA"/>
</dbReference>
<feature type="compositionally biased region" description="Low complexity" evidence="1">
    <location>
        <begin position="759"/>
        <end position="772"/>
    </location>
</feature>
<feature type="region of interest" description="Disordered" evidence="1">
    <location>
        <begin position="486"/>
        <end position="515"/>
    </location>
</feature>
<feature type="compositionally biased region" description="Polar residues" evidence="1">
    <location>
        <begin position="1182"/>
        <end position="1193"/>
    </location>
</feature>
<feature type="compositionally biased region" description="Basic residues" evidence="1">
    <location>
        <begin position="377"/>
        <end position="389"/>
    </location>
</feature>
<feature type="compositionally biased region" description="Basic and acidic residues" evidence="1">
    <location>
        <begin position="95"/>
        <end position="104"/>
    </location>
</feature>
<name>A0A8I2YVT5_9AGAM</name>
<gene>
    <name evidence="2" type="ORF">JVT61DRAFT_12847</name>
</gene>
<comment type="caution">
    <text evidence="2">The sequence shown here is derived from an EMBL/GenBank/DDBJ whole genome shotgun (WGS) entry which is preliminary data.</text>
</comment>
<feature type="compositionally biased region" description="Polar residues" evidence="1">
    <location>
        <begin position="838"/>
        <end position="848"/>
    </location>
</feature>
<feature type="region of interest" description="Disordered" evidence="1">
    <location>
        <begin position="249"/>
        <end position="403"/>
    </location>
</feature>
<feature type="region of interest" description="Disordered" evidence="1">
    <location>
        <begin position="650"/>
        <end position="722"/>
    </location>
</feature>
<feature type="compositionally biased region" description="Basic and acidic residues" evidence="1">
    <location>
        <begin position="298"/>
        <end position="313"/>
    </location>
</feature>
<sequence length="1266" mass="133586">MPLRDEQADILGGPILQRPESGIFATISQYHFLFKSVTLFGLGLLAWIACARGLEHLKKHRELRYRKAMRRKHGIPDSDCRPFAVAYAAAKRAHLEREAQDRKKTTNYVSDHNPPAADQRTNPQEDACLLRRRVPETSVQLEHYQLPGNPAAVYDNRRPEVHSLDFADRYNPKPRRRVYTPEPLPLGRPSVRRASWKEPVINLDDNEESKKRSFEDESDIEHEAVKKSRIDGDEQADWYAQYADRSLPRASKESLNEQPGGSYVHMNGQERSKRVDGLRDEDHELDEVMEGIDEDEVTGLKDVARGKKRDRTEAGSTFGGDDEEDIRNGRASHHRKRRTLLHKVDIPTRGQKRDREIESPESEGEGLFPETSTSGRRVQRSPKKKRGKKAVSDGVGETSVEGPRASKDLLCGRRRVGDSWEADGVQYKVGDKGERLRLTLVKKARNKYHMTSVIQPQDSQHPDRSAALEIYVETWMTDEQYNQAEGRRKLAWQEASRESSGSKTPDALDSPTKNGKSLLWDSVKCSPTRRPCRQSIPPGASTRINPFERWQPQPILGRRVASSSTIVSPILPGVADNPTRPGFRSLSKWEKQDREAEAMARIRAKIEQQKKTQSPPQKAVEIPTSVTAPELGAKPLAVPTITLTPAPAATAEGKLDDSTPQSKPNISTLSFATPPSSSDTIKGTATATSSTTAPGFSLSSPSPAAIPSTLFPSAPTAPATTSSAGTLAPFSFAKPLQVPSSTSSASPSSTMPNIFAKGAAATTQPSSTPSPSMLGVTTQPQPFSTENASNPVPFSLATSGVSSSTLPPAVVAPLTTKFQAPISSATLGSLGNPLPLSFGSTPTSNKTETPAPPPISASVSLSESTKPTAPLFSFSGASSSSSATTLPTSSPPKFSFGQTATTSTFSPGPNLAPATASQPKPAFKFGQTTPGATDGASTVPAAGESRRSAIPMSAFGSAAGSNGPAKASPFGTTPAFGSSTFNPPPASATNLFGKQVAVGSGSLASTPPKPTITSTISSAPTGVPTSGNLAAFSFGGANSGFRSAEGSKPVSSLGGTIGGSNSVAMFGGNSTADGPKPTAIFGGNKESSKSSIFGSSTEGLKPTFVGETSKPASVFGGAVEAKSAFMFNGAAENKATSGLATESSKPTNTTGPSKPTPTPGSATFGPFSSASPFTFGKKDDSSINTSTPSTQTKPAAPFNFGVPSGVSGSVFGQPSASASGDPSQTVFGMTVNATPSILEFAKTGGSSSSSAFGFGKPMAQNQKQEQ</sequence>
<feature type="compositionally biased region" description="Acidic residues" evidence="1">
    <location>
        <begin position="283"/>
        <end position="297"/>
    </location>
</feature>
<feature type="compositionally biased region" description="Polar residues" evidence="1">
    <location>
        <begin position="896"/>
        <end position="907"/>
    </location>
</feature>
<feature type="compositionally biased region" description="Low complexity" evidence="1">
    <location>
        <begin position="1143"/>
        <end position="1153"/>
    </location>
</feature>
<feature type="compositionally biased region" description="Polar residues" evidence="1">
    <location>
        <begin position="658"/>
        <end position="683"/>
    </location>
</feature>
<keyword evidence="3" id="KW-1185">Reference proteome</keyword>
<dbReference type="OrthoDB" id="9451547at2759"/>
<evidence type="ECO:0000256" key="1">
    <source>
        <dbReference type="SAM" id="MobiDB-lite"/>
    </source>
</evidence>
<proteinExistence type="predicted"/>
<feature type="region of interest" description="Disordered" evidence="1">
    <location>
        <begin position="1246"/>
        <end position="1266"/>
    </location>
</feature>
<feature type="compositionally biased region" description="Basic and acidic residues" evidence="1">
    <location>
        <begin position="342"/>
        <end position="358"/>
    </location>
</feature>
<feature type="compositionally biased region" description="Basic and acidic residues" evidence="1">
    <location>
        <begin position="268"/>
        <end position="282"/>
    </location>
</feature>
<feature type="region of interest" description="Disordered" evidence="1">
    <location>
        <begin position="758"/>
        <end position="791"/>
    </location>
</feature>
<protein>
    <recommendedName>
        <fullName evidence="4">Nuclear pore complex protein</fullName>
    </recommendedName>
</protein>
<feature type="compositionally biased region" description="Low complexity" evidence="1">
    <location>
        <begin position="875"/>
        <end position="892"/>
    </location>
</feature>
<evidence type="ECO:0000313" key="3">
    <source>
        <dbReference type="Proteomes" id="UP000683000"/>
    </source>
</evidence>
<accession>A0A8I2YVT5</accession>